<accession>A0AAV4GCG9</accession>
<dbReference type="EMBL" id="BMAT01011928">
    <property type="protein sequence ID" value="GFR82115.1"/>
    <property type="molecule type" value="Genomic_DNA"/>
</dbReference>
<dbReference type="AlphaFoldDB" id="A0AAV4GCG9"/>
<keyword evidence="3" id="KW-1185">Reference proteome</keyword>
<proteinExistence type="predicted"/>
<keyword evidence="1" id="KW-0472">Membrane</keyword>
<sequence>MAWSGIETATSRSRVQRANHSTWLPEIQQVVQKVVLSKRSTSQRPQNSSGSIPAWVKLTALVVVLVLAYLIYTNMEPNAVSNIPSIPNKVQV</sequence>
<feature type="transmembrane region" description="Helical" evidence="1">
    <location>
        <begin position="54"/>
        <end position="72"/>
    </location>
</feature>
<reference evidence="2 3" key="1">
    <citation type="journal article" date="2021" name="Elife">
        <title>Chloroplast acquisition without the gene transfer in kleptoplastic sea slugs, Plakobranchus ocellatus.</title>
        <authorList>
            <person name="Maeda T."/>
            <person name="Takahashi S."/>
            <person name="Yoshida T."/>
            <person name="Shimamura S."/>
            <person name="Takaki Y."/>
            <person name="Nagai Y."/>
            <person name="Toyoda A."/>
            <person name="Suzuki Y."/>
            <person name="Arimoto A."/>
            <person name="Ishii H."/>
            <person name="Satoh N."/>
            <person name="Nishiyama T."/>
            <person name="Hasebe M."/>
            <person name="Maruyama T."/>
            <person name="Minagawa J."/>
            <person name="Obokata J."/>
            <person name="Shigenobu S."/>
        </authorList>
    </citation>
    <scope>NUCLEOTIDE SEQUENCE [LARGE SCALE GENOMIC DNA]</scope>
</reference>
<gene>
    <name evidence="2" type="ORF">ElyMa_005941700</name>
</gene>
<organism evidence="2 3">
    <name type="scientific">Elysia marginata</name>
    <dbReference type="NCBI Taxonomy" id="1093978"/>
    <lineage>
        <taxon>Eukaryota</taxon>
        <taxon>Metazoa</taxon>
        <taxon>Spiralia</taxon>
        <taxon>Lophotrochozoa</taxon>
        <taxon>Mollusca</taxon>
        <taxon>Gastropoda</taxon>
        <taxon>Heterobranchia</taxon>
        <taxon>Euthyneura</taxon>
        <taxon>Panpulmonata</taxon>
        <taxon>Sacoglossa</taxon>
        <taxon>Placobranchoidea</taxon>
        <taxon>Plakobranchidae</taxon>
        <taxon>Elysia</taxon>
    </lineage>
</organism>
<keyword evidence="1" id="KW-0812">Transmembrane</keyword>
<evidence type="ECO:0000256" key="1">
    <source>
        <dbReference type="SAM" id="Phobius"/>
    </source>
</evidence>
<evidence type="ECO:0008006" key="4">
    <source>
        <dbReference type="Google" id="ProtNLM"/>
    </source>
</evidence>
<evidence type="ECO:0000313" key="2">
    <source>
        <dbReference type="EMBL" id="GFR82115.1"/>
    </source>
</evidence>
<comment type="caution">
    <text evidence="2">The sequence shown here is derived from an EMBL/GenBank/DDBJ whole genome shotgun (WGS) entry which is preliminary data.</text>
</comment>
<dbReference type="Proteomes" id="UP000762676">
    <property type="component" value="Unassembled WGS sequence"/>
</dbReference>
<name>A0AAV4GCG9_9GAST</name>
<keyword evidence="1" id="KW-1133">Transmembrane helix</keyword>
<protein>
    <recommendedName>
        <fullName evidence="4">LEM domain-containing protein</fullName>
    </recommendedName>
</protein>
<evidence type="ECO:0000313" key="3">
    <source>
        <dbReference type="Proteomes" id="UP000762676"/>
    </source>
</evidence>